<reference evidence="1 2" key="1">
    <citation type="submission" date="2021-06" db="EMBL/GenBank/DDBJ databases">
        <authorList>
            <person name="Kallberg Y."/>
            <person name="Tangrot J."/>
            <person name="Rosling A."/>
        </authorList>
    </citation>
    <scope>NUCLEOTIDE SEQUENCE [LARGE SCALE GENOMIC DNA]</scope>
    <source>
        <strain evidence="1 2">120-4 pot B 10/14</strain>
    </source>
</reference>
<gene>
    <name evidence="1" type="ORF">GMARGA_LOCUS44141</name>
</gene>
<protein>
    <submittedName>
        <fullName evidence="1">31024_t:CDS:1</fullName>
    </submittedName>
</protein>
<evidence type="ECO:0000313" key="1">
    <source>
        <dbReference type="EMBL" id="CAG8855320.1"/>
    </source>
</evidence>
<accession>A0ABN7XJY1</accession>
<organism evidence="1 2">
    <name type="scientific">Gigaspora margarita</name>
    <dbReference type="NCBI Taxonomy" id="4874"/>
    <lineage>
        <taxon>Eukaryota</taxon>
        <taxon>Fungi</taxon>
        <taxon>Fungi incertae sedis</taxon>
        <taxon>Mucoromycota</taxon>
        <taxon>Glomeromycotina</taxon>
        <taxon>Glomeromycetes</taxon>
        <taxon>Diversisporales</taxon>
        <taxon>Gigasporaceae</taxon>
        <taxon>Gigaspora</taxon>
    </lineage>
</organism>
<proteinExistence type="predicted"/>
<keyword evidence="2" id="KW-1185">Reference proteome</keyword>
<comment type="caution">
    <text evidence="1">The sequence shown here is derived from an EMBL/GenBank/DDBJ whole genome shotgun (WGS) entry which is preliminary data.</text>
</comment>
<evidence type="ECO:0000313" key="2">
    <source>
        <dbReference type="Proteomes" id="UP000789901"/>
    </source>
</evidence>
<name>A0ABN7XJY1_GIGMA</name>
<dbReference type="Proteomes" id="UP000789901">
    <property type="component" value="Unassembled WGS sequence"/>
</dbReference>
<feature type="non-terminal residue" evidence="1">
    <location>
        <position position="167"/>
    </location>
</feature>
<feature type="non-terminal residue" evidence="1">
    <location>
        <position position="1"/>
    </location>
</feature>
<sequence>SNEDFIIPSKNFGIHWSGFLRSKELKNNKARRYNAKCTYCGQIFEAHKEVMTNHILNVCRKIPAENRILYSRTTKNKIEQVTEISTHKAVLVTDYFDKAMMLPEKASALHTLLLQALVYGNVPFSFIENPFFILFLNNLRSSYNPPSRYTLSNSIIQTEYARILVKM</sequence>
<dbReference type="EMBL" id="CAJVQB010148089">
    <property type="protein sequence ID" value="CAG8855320.1"/>
    <property type="molecule type" value="Genomic_DNA"/>
</dbReference>